<dbReference type="InterPro" id="IPR001739">
    <property type="entry name" value="Methyl_CpG_DNA-bd"/>
</dbReference>
<comment type="caution">
    <text evidence="3">The sequence shown here is derived from an EMBL/GenBank/DDBJ whole genome shotgun (WGS) entry which is preliminary data.</text>
</comment>
<evidence type="ECO:0000313" key="3">
    <source>
        <dbReference type="EMBL" id="CAL4062663.1"/>
    </source>
</evidence>
<dbReference type="InterPro" id="IPR016177">
    <property type="entry name" value="DNA-bd_dom_sf"/>
</dbReference>
<feature type="region of interest" description="Disordered" evidence="1">
    <location>
        <begin position="14"/>
        <end position="41"/>
    </location>
</feature>
<feature type="non-terminal residue" evidence="3">
    <location>
        <position position="1"/>
    </location>
</feature>
<reference evidence="3 4" key="1">
    <citation type="submission" date="2024-05" db="EMBL/GenBank/DDBJ databases">
        <authorList>
            <person name="Wallberg A."/>
        </authorList>
    </citation>
    <scope>NUCLEOTIDE SEQUENCE [LARGE SCALE GENOMIC DNA]</scope>
</reference>
<evidence type="ECO:0000259" key="2">
    <source>
        <dbReference type="PROSITE" id="PS50982"/>
    </source>
</evidence>
<evidence type="ECO:0000313" key="4">
    <source>
        <dbReference type="Proteomes" id="UP001497623"/>
    </source>
</evidence>
<organism evidence="3 4">
    <name type="scientific">Meganyctiphanes norvegica</name>
    <name type="common">Northern krill</name>
    <name type="synonym">Thysanopoda norvegica</name>
    <dbReference type="NCBI Taxonomy" id="48144"/>
    <lineage>
        <taxon>Eukaryota</taxon>
        <taxon>Metazoa</taxon>
        <taxon>Ecdysozoa</taxon>
        <taxon>Arthropoda</taxon>
        <taxon>Crustacea</taxon>
        <taxon>Multicrustacea</taxon>
        <taxon>Malacostraca</taxon>
        <taxon>Eumalacostraca</taxon>
        <taxon>Eucarida</taxon>
        <taxon>Euphausiacea</taxon>
        <taxon>Euphausiidae</taxon>
        <taxon>Meganyctiphanes</taxon>
    </lineage>
</organism>
<name>A0AAV2PSF6_MEGNR</name>
<proteinExistence type="predicted"/>
<dbReference type="Gene3D" id="3.30.890.10">
    <property type="entry name" value="Methyl-cpg-binding Protein 2, Chain A"/>
    <property type="match status" value="1"/>
</dbReference>
<dbReference type="Pfam" id="PF01429">
    <property type="entry name" value="MBD"/>
    <property type="match status" value="1"/>
</dbReference>
<dbReference type="AlphaFoldDB" id="A0AAV2PSF6"/>
<feature type="non-terminal residue" evidence="3">
    <location>
        <position position="120"/>
    </location>
</feature>
<keyword evidence="4" id="KW-1185">Reference proteome</keyword>
<dbReference type="GO" id="GO:0003677">
    <property type="term" value="F:DNA binding"/>
    <property type="evidence" value="ECO:0007669"/>
    <property type="project" value="InterPro"/>
</dbReference>
<feature type="domain" description="MBD" evidence="2">
    <location>
        <begin position="85"/>
        <end position="120"/>
    </location>
</feature>
<protein>
    <recommendedName>
        <fullName evidence="2">MBD domain-containing protein</fullName>
    </recommendedName>
</protein>
<sequence>GKCPLINRKRIRKREVKKRESYDKQELKKRKSCDPTEGTGDQFIDGGKLLVDVENQVTEVAIAQSQVPVCGLQTQEAKKFSESPKNNDPNGDDVVPDRWRREVVMRKAGLSAGKFDVYYY</sequence>
<evidence type="ECO:0000256" key="1">
    <source>
        <dbReference type="SAM" id="MobiDB-lite"/>
    </source>
</evidence>
<dbReference type="PROSITE" id="PS50982">
    <property type="entry name" value="MBD"/>
    <property type="match status" value="1"/>
</dbReference>
<accession>A0AAV2PSF6</accession>
<gene>
    <name evidence="3" type="ORF">MNOR_LOCUS2758</name>
</gene>
<dbReference type="Proteomes" id="UP001497623">
    <property type="component" value="Unassembled WGS sequence"/>
</dbReference>
<dbReference type="SUPFAM" id="SSF54171">
    <property type="entry name" value="DNA-binding domain"/>
    <property type="match status" value="1"/>
</dbReference>
<dbReference type="EMBL" id="CAXKWB010000875">
    <property type="protein sequence ID" value="CAL4062663.1"/>
    <property type="molecule type" value="Genomic_DNA"/>
</dbReference>
<feature type="compositionally biased region" description="Basic and acidic residues" evidence="1">
    <location>
        <begin position="17"/>
        <end position="26"/>
    </location>
</feature>